<feature type="compositionally biased region" description="Acidic residues" evidence="1">
    <location>
        <begin position="8"/>
        <end position="17"/>
    </location>
</feature>
<name>A0A8H6IUN3_9PEZI</name>
<protein>
    <submittedName>
        <fullName evidence="2">Uncharacterized protein</fullName>
    </submittedName>
</protein>
<dbReference type="AlphaFoldDB" id="A0A8H6IUN3"/>
<dbReference type="Proteomes" id="UP000639643">
    <property type="component" value="Unassembled WGS sequence"/>
</dbReference>
<accession>A0A8H6IUN3</accession>
<sequence>MRVKRDAEYDDVEEEQGEWPKRKYRKDASGLRVPVAWTAEDEEKRGPAEPSSESVFRLAWLFVEGWRQTLRKAGDTVEKSRWEWEIDGTTSFCTHSRASSVSFGIVIADARLRVPEEVGRRKKQQKSVHWAMDEAK</sequence>
<evidence type="ECO:0000256" key="1">
    <source>
        <dbReference type="SAM" id="MobiDB-lite"/>
    </source>
</evidence>
<keyword evidence="3" id="KW-1185">Reference proteome</keyword>
<dbReference type="OrthoDB" id="4800029at2759"/>
<evidence type="ECO:0000313" key="2">
    <source>
        <dbReference type="EMBL" id="KAF6799405.1"/>
    </source>
</evidence>
<reference evidence="2" key="1">
    <citation type="journal article" date="2020" name="Phytopathology">
        <title>Genome Sequence Resources of Colletotrichum truncatum, C. plurivorum, C. musicola, and C. sojae: Four Species Pathogenic to Soybean (Glycine max).</title>
        <authorList>
            <person name="Rogerio F."/>
            <person name="Boufleur T.R."/>
            <person name="Ciampi-Guillardi M."/>
            <person name="Sukno S.A."/>
            <person name="Thon M.R."/>
            <person name="Massola Junior N.S."/>
            <person name="Baroncelli R."/>
        </authorList>
    </citation>
    <scope>NUCLEOTIDE SEQUENCE</scope>
    <source>
        <strain evidence="2">LFN0074</strain>
    </source>
</reference>
<comment type="caution">
    <text evidence="2">The sequence shown here is derived from an EMBL/GenBank/DDBJ whole genome shotgun (WGS) entry which is preliminary data.</text>
</comment>
<proteinExistence type="predicted"/>
<evidence type="ECO:0000313" key="3">
    <source>
        <dbReference type="Proteomes" id="UP000639643"/>
    </source>
</evidence>
<gene>
    <name evidence="2" type="ORF">CMUS01_15660</name>
</gene>
<dbReference type="EMBL" id="WIGM01001380">
    <property type="protein sequence ID" value="KAF6799405.1"/>
    <property type="molecule type" value="Genomic_DNA"/>
</dbReference>
<feature type="region of interest" description="Disordered" evidence="1">
    <location>
        <begin position="1"/>
        <end position="29"/>
    </location>
</feature>
<feature type="compositionally biased region" description="Basic and acidic residues" evidence="1">
    <location>
        <begin position="18"/>
        <end position="29"/>
    </location>
</feature>
<organism evidence="2 3">
    <name type="scientific">Colletotrichum musicola</name>
    <dbReference type="NCBI Taxonomy" id="2175873"/>
    <lineage>
        <taxon>Eukaryota</taxon>
        <taxon>Fungi</taxon>
        <taxon>Dikarya</taxon>
        <taxon>Ascomycota</taxon>
        <taxon>Pezizomycotina</taxon>
        <taxon>Sordariomycetes</taxon>
        <taxon>Hypocreomycetidae</taxon>
        <taxon>Glomerellales</taxon>
        <taxon>Glomerellaceae</taxon>
        <taxon>Colletotrichum</taxon>
        <taxon>Colletotrichum orchidearum species complex</taxon>
    </lineage>
</organism>